<dbReference type="Proteomes" id="UP000244441">
    <property type="component" value="Chromosome"/>
</dbReference>
<keyword evidence="17" id="KW-0966">Cell projection</keyword>
<keyword evidence="10 12" id="KW-0975">Bacterial flagellum</keyword>
<sequence>MAEQAETTDIALADGGALASTAGSDSALGEEQKSGFMGALKDVDILRQVTLILALTICLAIALFIILWANEPELRPLGKYETQELIETLDFLDQNQIEYVLEGNIVKVAEDEYQNIKLSLARAGMEGSTTEGEDILLKDMGFGVSQRVERERLKYAREQSIKQTIEELQSIKRARVLLAIPKENVFARHEKKPSATVVLSVAKNRQLSAEEVDSVVDIVASAVQGLEPARVTVTDHNGRLLNSGSQDALSSRSRQEYEIEQKREAEYMEKIDSIMIPIVGVGNYTAQADVTMDFTAVEQTQKRFNPDLPAVRSEMTVETNALGSGAIGIPGALTNQPPLESNIPEQATGGNGANGGNSKSHRESTRNYELDTTISHTRQQSGVVRRLTVSVAVDYLTQENVDSGEMESVPRSQEALANIRRLLQGSIGFDMQRGDTLDVVTIPFTRDDIGKDLQVPFYKEPWFDKISKLVAGMLIIIVLILAVVRPMLRKLIYPEDTPEEYDDGLLDSGVDLGDETIDMLSSEFDSSAVGFASDGSLMLPDLHKDEDVLKAVRALVANEPELSSQVVKAWLNEDA</sequence>
<dbReference type="KEGG" id="cate:C2869_13390"/>
<dbReference type="Pfam" id="PF01514">
    <property type="entry name" value="YscJ_FliF"/>
    <property type="match status" value="1"/>
</dbReference>
<dbReference type="PANTHER" id="PTHR30046:SF0">
    <property type="entry name" value="FLAGELLAR M-RING PROTEIN"/>
    <property type="match status" value="1"/>
</dbReference>
<dbReference type="InterPro" id="IPR045851">
    <property type="entry name" value="AMP-bd_C_sf"/>
</dbReference>
<dbReference type="InterPro" id="IPR013556">
    <property type="entry name" value="Flag_M-ring_C"/>
</dbReference>
<keyword evidence="17" id="KW-0282">Flagellum</keyword>
<evidence type="ECO:0000259" key="15">
    <source>
        <dbReference type="Pfam" id="PF01514"/>
    </source>
</evidence>
<keyword evidence="17" id="KW-0969">Cilium</keyword>
<dbReference type="InterPro" id="IPR043427">
    <property type="entry name" value="YscJ/FliF"/>
</dbReference>
<evidence type="ECO:0000256" key="10">
    <source>
        <dbReference type="ARBA" id="ARBA00023143"/>
    </source>
</evidence>
<keyword evidence="9 14" id="KW-0472">Membrane</keyword>
<dbReference type="GO" id="GO:0071973">
    <property type="term" value="P:bacterial-type flagellum-dependent cell motility"/>
    <property type="evidence" value="ECO:0007669"/>
    <property type="project" value="InterPro"/>
</dbReference>
<dbReference type="AlphaFoldDB" id="A0A2S0VTE2"/>
<comment type="function">
    <text evidence="1 12">The M ring may be actively involved in energy transduction.</text>
</comment>
<evidence type="ECO:0000256" key="8">
    <source>
        <dbReference type="ARBA" id="ARBA00022989"/>
    </source>
</evidence>
<reference evidence="17 18" key="1">
    <citation type="submission" date="2018-01" db="EMBL/GenBank/DDBJ databases">
        <title>Genome sequence of a Cantenovulum-like bacteria.</title>
        <authorList>
            <person name="Tan W.R."/>
            <person name="Lau N.-S."/>
            <person name="Go F."/>
            <person name="Amirul A.-A.A."/>
        </authorList>
    </citation>
    <scope>NUCLEOTIDE SEQUENCE [LARGE SCALE GENOMIC DNA]</scope>
    <source>
        <strain evidence="17 18">CCB-QB4</strain>
    </source>
</reference>
<evidence type="ECO:0000313" key="18">
    <source>
        <dbReference type="Proteomes" id="UP000244441"/>
    </source>
</evidence>
<dbReference type="Pfam" id="PF08345">
    <property type="entry name" value="YscJ_FliF_C"/>
    <property type="match status" value="1"/>
</dbReference>
<dbReference type="PIRSF" id="PIRSF004862">
    <property type="entry name" value="FliF"/>
    <property type="match status" value="1"/>
</dbReference>
<evidence type="ECO:0000313" key="17">
    <source>
        <dbReference type="EMBL" id="AWB67370.1"/>
    </source>
</evidence>
<feature type="transmembrane region" description="Helical" evidence="14">
    <location>
        <begin position="469"/>
        <end position="488"/>
    </location>
</feature>
<dbReference type="InterPro" id="IPR000067">
    <property type="entry name" value="FlgMring_FliF"/>
</dbReference>
<dbReference type="PANTHER" id="PTHR30046">
    <property type="entry name" value="FLAGELLAR M-RING PROTEIN"/>
    <property type="match status" value="1"/>
</dbReference>
<accession>A0A2S0VTE2</accession>
<keyword evidence="8 14" id="KW-1133">Transmembrane helix</keyword>
<protein>
    <recommendedName>
        <fullName evidence="5 12">Flagellar M-ring protein</fullName>
    </recommendedName>
</protein>
<comment type="subunit">
    <text evidence="11">The basal body constitutes a major portion of the flagellar organelle and consists of four rings (L,P,S, and M) mounted on a central rod. The M ring is integral to the inner membrane of the cell and may be connected to the flagellar rod via the S ring. The S (supramembrane ring) lies just distal to the M ring. The L and P rings lie in the outer membrane and the periplasmic space, respectively.</text>
</comment>
<evidence type="ECO:0000256" key="5">
    <source>
        <dbReference type="ARBA" id="ARBA00017949"/>
    </source>
</evidence>
<name>A0A2S0VTE2_9ALTE</name>
<evidence type="ECO:0000256" key="14">
    <source>
        <dbReference type="SAM" id="Phobius"/>
    </source>
</evidence>
<feature type="compositionally biased region" description="Polar residues" evidence="13">
    <location>
        <begin position="333"/>
        <end position="345"/>
    </location>
</feature>
<dbReference type="RefSeq" id="WP_108603417.1">
    <property type="nucleotide sequence ID" value="NZ_CP026604.1"/>
</dbReference>
<evidence type="ECO:0000256" key="4">
    <source>
        <dbReference type="ARBA" id="ARBA00007971"/>
    </source>
</evidence>
<dbReference type="PRINTS" id="PR01009">
    <property type="entry name" value="FLGMRINGFLIF"/>
</dbReference>
<dbReference type="NCBIfam" id="TIGR00206">
    <property type="entry name" value="fliF"/>
    <property type="match status" value="1"/>
</dbReference>
<dbReference type="GO" id="GO:0003774">
    <property type="term" value="F:cytoskeletal motor activity"/>
    <property type="evidence" value="ECO:0007669"/>
    <property type="project" value="InterPro"/>
</dbReference>
<feature type="domain" description="Flagellar M-ring N-terminal" evidence="15">
    <location>
        <begin position="70"/>
        <end position="242"/>
    </location>
</feature>
<feature type="transmembrane region" description="Helical" evidence="14">
    <location>
        <begin position="45"/>
        <end position="69"/>
    </location>
</feature>
<dbReference type="Gene3D" id="3.30.300.30">
    <property type="match status" value="1"/>
</dbReference>
<evidence type="ECO:0000256" key="7">
    <source>
        <dbReference type="ARBA" id="ARBA00022692"/>
    </source>
</evidence>
<feature type="region of interest" description="Disordered" evidence="13">
    <location>
        <begin position="329"/>
        <end position="366"/>
    </location>
</feature>
<evidence type="ECO:0000259" key="16">
    <source>
        <dbReference type="Pfam" id="PF08345"/>
    </source>
</evidence>
<comment type="subcellular location">
    <subcellularLocation>
        <location evidence="2 12">Bacterial flagellum basal body</location>
    </subcellularLocation>
    <subcellularLocation>
        <location evidence="3">Cell membrane</location>
        <topology evidence="3">Multi-pass membrane protein</topology>
    </subcellularLocation>
</comment>
<evidence type="ECO:0000256" key="11">
    <source>
        <dbReference type="ARBA" id="ARBA00025936"/>
    </source>
</evidence>
<feature type="domain" description="Flagellar M-ring C-terminal" evidence="16">
    <location>
        <begin position="277"/>
        <end position="444"/>
    </location>
</feature>
<evidence type="ECO:0000256" key="12">
    <source>
        <dbReference type="PIRNR" id="PIRNR004862"/>
    </source>
</evidence>
<evidence type="ECO:0000256" key="3">
    <source>
        <dbReference type="ARBA" id="ARBA00004651"/>
    </source>
</evidence>
<evidence type="ECO:0000256" key="13">
    <source>
        <dbReference type="SAM" id="MobiDB-lite"/>
    </source>
</evidence>
<proteinExistence type="inferred from homology"/>
<dbReference type="InterPro" id="IPR006182">
    <property type="entry name" value="FliF_N_dom"/>
</dbReference>
<dbReference type="EMBL" id="CP026604">
    <property type="protein sequence ID" value="AWB67370.1"/>
    <property type="molecule type" value="Genomic_DNA"/>
</dbReference>
<evidence type="ECO:0000256" key="9">
    <source>
        <dbReference type="ARBA" id="ARBA00023136"/>
    </source>
</evidence>
<comment type="similarity">
    <text evidence="4 12">Belongs to the FliF family.</text>
</comment>
<keyword evidence="6" id="KW-1003">Cell membrane</keyword>
<dbReference type="GO" id="GO:0005886">
    <property type="term" value="C:plasma membrane"/>
    <property type="evidence" value="ECO:0007669"/>
    <property type="project" value="UniProtKB-SubCell"/>
</dbReference>
<evidence type="ECO:0000256" key="2">
    <source>
        <dbReference type="ARBA" id="ARBA00004117"/>
    </source>
</evidence>
<dbReference type="OrthoDB" id="8554211at2"/>
<gene>
    <name evidence="17" type="ORF">C2869_13390</name>
</gene>
<evidence type="ECO:0000256" key="1">
    <source>
        <dbReference type="ARBA" id="ARBA00003820"/>
    </source>
</evidence>
<keyword evidence="18" id="KW-1185">Reference proteome</keyword>
<organism evidence="17 18">
    <name type="scientific">Saccharobesus litoralis</name>
    <dbReference type="NCBI Taxonomy" id="2172099"/>
    <lineage>
        <taxon>Bacteria</taxon>
        <taxon>Pseudomonadati</taxon>
        <taxon>Pseudomonadota</taxon>
        <taxon>Gammaproteobacteria</taxon>
        <taxon>Alteromonadales</taxon>
        <taxon>Alteromonadaceae</taxon>
        <taxon>Saccharobesus</taxon>
    </lineage>
</organism>
<evidence type="ECO:0000256" key="6">
    <source>
        <dbReference type="ARBA" id="ARBA00022475"/>
    </source>
</evidence>
<dbReference type="GO" id="GO:0009431">
    <property type="term" value="C:bacterial-type flagellum basal body, MS ring"/>
    <property type="evidence" value="ECO:0007669"/>
    <property type="project" value="InterPro"/>
</dbReference>
<keyword evidence="7 14" id="KW-0812">Transmembrane</keyword>